<feature type="region of interest" description="Disordered" evidence="5">
    <location>
        <begin position="647"/>
        <end position="735"/>
    </location>
</feature>
<accession>A0A1L7XUU2</accession>
<dbReference type="InterPro" id="IPR051694">
    <property type="entry name" value="Immunoregulatory_rcpt-like"/>
</dbReference>
<evidence type="ECO:0000256" key="6">
    <source>
        <dbReference type="SAM" id="Phobius"/>
    </source>
</evidence>
<dbReference type="EMBL" id="FJOG01000059">
    <property type="protein sequence ID" value="CZR68786.1"/>
    <property type="molecule type" value="Genomic_DNA"/>
</dbReference>
<dbReference type="Proteomes" id="UP000184330">
    <property type="component" value="Unassembled WGS sequence"/>
</dbReference>
<evidence type="ECO:0000256" key="7">
    <source>
        <dbReference type="SAM" id="SignalP"/>
    </source>
</evidence>
<feature type="transmembrane region" description="Helical" evidence="6">
    <location>
        <begin position="562"/>
        <end position="586"/>
    </location>
</feature>
<dbReference type="Gene3D" id="2.120.10.80">
    <property type="entry name" value="Kelch-type beta propeller"/>
    <property type="match status" value="1"/>
</dbReference>
<evidence type="ECO:0000256" key="3">
    <source>
        <dbReference type="ARBA" id="ARBA00022989"/>
    </source>
</evidence>
<dbReference type="InterPro" id="IPR011043">
    <property type="entry name" value="Gal_Oxase/kelch_b-propeller"/>
</dbReference>
<feature type="signal peptide" evidence="7">
    <location>
        <begin position="1"/>
        <end position="19"/>
    </location>
</feature>
<protein>
    <submittedName>
        <fullName evidence="8">Uncharacterized protein</fullName>
    </submittedName>
</protein>
<dbReference type="OrthoDB" id="10251809at2759"/>
<sequence length="735" mass="78836">MKTSAALVLLFSCISFVNAFEFFEKRQATNTSSSSASLPTASQAPTVNSSRYDLTQHYCRLYRHASVYVNSSIYIDSGDTYTPQENTSFSDTGSAYDKGMNVNLLVLDLSKNFTANDTFPYRTIHKPPGVPPALEDSALWYSTETRKIYQLGGWFSRNGNPSTAGYLPESAIPRAAIWEFDVDAELWSQETDFINNGTGKKIDRPGAAAHCDAPTLNQNFIFEGFVQQFSDPDYANYTLYDTFKYIEGMLRLDTSQPEAPVLTNISIPTFLQPRSDGAMIHVPVGPKGILVLIGGQTTLNPNTPWGVPIAGASGGNVMINMTEVDLYDIESGYWFRQQTFATAGGGIPAGRGALCLALIGAADNSSWNIIMVAGISSFNPKEATSRQEIWALSLPTFEWVRLYGQTGAIYRHTCHLVGENLLIIGGMDRTIPAGDQDSTSCQSSMPARIFSMPNLNYTGQFDYAASQRTALVPSAVVSVIGGTPSGGASKTAPLLWSDLYLQYVFNPTIQRPTYTPPATYILAAGNDTNSTNTTSTPTSTPTSTNSPSASPSPSKKSSHTGAIAGGVVGGIAGLALLGALIFFLCFRRKPDEKTDDARHAELPSYQEAKEVGNGHHNNLHDIPRTSPIEMPTPGSPTPVGWHDERVGGEEAGDNVTPLVGHNGQDGNEWGTPPMAAGATRHKRGGSDSRFSEVSDESGNTAVGSGYGGSPSTSPRIPRREVGAVSKQSMRSDVTG</sequence>
<keyword evidence="2 6" id="KW-0812">Transmembrane</keyword>
<feature type="compositionally biased region" description="Polar residues" evidence="5">
    <location>
        <begin position="725"/>
        <end position="735"/>
    </location>
</feature>
<dbReference type="AlphaFoldDB" id="A0A1L7XUU2"/>
<proteinExistence type="predicted"/>
<keyword evidence="7" id="KW-0732">Signal</keyword>
<keyword evidence="3 6" id="KW-1133">Transmembrane helix</keyword>
<comment type="subcellular location">
    <subcellularLocation>
        <location evidence="1">Membrane</location>
        <topology evidence="1">Single-pass membrane protein</topology>
    </subcellularLocation>
</comment>
<evidence type="ECO:0000256" key="4">
    <source>
        <dbReference type="ARBA" id="ARBA00023136"/>
    </source>
</evidence>
<keyword evidence="4 6" id="KW-0472">Membrane</keyword>
<organism evidence="8 9">
    <name type="scientific">Phialocephala subalpina</name>
    <dbReference type="NCBI Taxonomy" id="576137"/>
    <lineage>
        <taxon>Eukaryota</taxon>
        <taxon>Fungi</taxon>
        <taxon>Dikarya</taxon>
        <taxon>Ascomycota</taxon>
        <taxon>Pezizomycotina</taxon>
        <taxon>Leotiomycetes</taxon>
        <taxon>Helotiales</taxon>
        <taxon>Mollisiaceae</taxon>
        <taxon>Phialocephala</taxon>
        <taxon>Phialocephala fortinii species complex</taxon>
    </lineage>
</organism>
<dbReference type="PANTHER" id="PTHR15549">
    <property type="entry name" value="PAIRED IMMUNOGLOBULIN-LIKE TYPE 2 RECEPTOR"/>
    <property type="match status" value="1"/>
</dbReference>
<keyword evidence="9" id="KW-1185">Reference proteome</keyword>
<evidence type="ECO:0000313" key="8">
    <source>
        <dbReference type="EMBL" id="CZR68786.1"/>
    </source>
</evidence>
<dbReference type="SUPFAM" id="SSF50965">
    <property type="entry name" value="Galactose oxidase, central domain"/>
    <property type="match status" value="1"/>
</dbReference>
<dbReference type="GO" id="GO:0071944">
    <property type="term" value="C:cell periphery"/>
    <property type="evidence" value="ECO:0007669"/>
    <property type="project" value="UniProtKB-ARBA"/>
</dbReference>
<name>A0A1L7XUU2_9HELO</name>
<evidence type="ECO:0000313" key="9">
    <source>
        <dbReference type="Proteomes" id="UP000184330"/>
    </source>
</evidence>
<evidence type="ECO:0000256" key="1">
    <source>
        <dbReference type="ARBA" id="ARBA00004167"/>
    </source>
</evidence>
<feature type="compositionally biased region" description="Low complexity" evidence="5">
    <location>
        <begin position="528"/>
        <end position="555"/>
    </location>
</feature>
<feature type="chain" id="PRO_5012250773" evidence="7">
    <location>
        <begin position="20"/>
        <end position="735"/>
    </location>
</feature>
<dbReference type="GO" id="GO:0016020">
    <property type="term" value="C:membrane"/>
    <property type="evidence" value="ECO:0007669"/>
    <property type="project" value="UniProtKB-SubCell"/>
</dbReference>
<dbReference type="InterPro" id="IPR015915">
    <property type="entry name" value="Kelch-typ_b-propeller"/>
</dbReference>
<feature type="region of interest" description="Disordered" evidence="5">
    <location>
        <begin position="525"/>
        <end position="559"/>
    </location>
</feature>
<evidence type="ECO:0000256" key="2">
    <source>
        <dbReference type="ARBA" id="ARBA00022692"/>
    </source>
</evidence>
<dbReference type="STRING" id="576137.A0A1L7XUU2"/>
<reference evidence="8 9" key="1">
    <citation type="submission" date="2016-03" db="EMBL/GenBank/DDBJ databases">
        <authorList>
            <person name="Ploux O."/>
        </authorList>
    </citation>
    <scope>NUCLEOTIDE SEQUENCE [LARGE SCALE GENOMIC DNA]</scope>
    <source>
        <strain evidence="8 9">UAMH 11012</strain>
    </source>
</reference>
<gene>
    <name evidence="8" type="ORF">PAC_18685</name>
</gene>
<evidence type="ECO:0000256" key="5">
    <source>
        <dbReference type="SAM" id="MobiDB-lite"/>
    </source>
</evidence>